<comment type="caution">
    <text evidence="2">The sequence shown here is derived from an EMBL/GenBank/DDBJ whole genome shotgun (WGS) entry which is preliminary data.</text>
</comment>
<evidence type="ECO:0000259" key="1">
    <source>
        <dbReference type="Pfam" id="PF01048"/>
    </source>
</evidence>
<dbReference type="InterPro" id="IPR035994">
    <property type="entry name" value="Nucleoside_phosphorylase_sf"/>
</dbReference>
<dbReference type="GO" id="GO:0008930">
    <property type="term" value="F:methylthioadenosine nucleosidase activity"/>
    <property type="evidence" value="ECO:0007669"/>
    <property type="project" value="TreeGrafter"/>
</dbReference>
<dbReference type="InterPro" id="IPR000845">
    <property type="entry name" value="Nucleoside_phosphorylase_d"/>
</dbReference>
<dbReference type="GO" id="GO:0005829">
    <property type="term" value="C:cytosol"/>
    <property type="evidence" value="ECO:0007669"/>
    <property type="project" value="TreeGrafter"/>
</dbReference>
<evidence type="ECO:0000313" key="2">
    <source>
        <dbReference type="EMBL" id="MBC8542704.1"/>
    </source>
</evidence>
<keyword evidence="3" id="KW-1185">Reference proteome</keyword>
<dbReference type="RefSeq" id="WP_177719327.1">
    <property type="nucleotide sequence ID" value="NZ_JACRSQ010000004.1"/>
</dbReference>
<dbReference type="PANTHER" id="PTHR46832">
    <property type="entry name" value="5'-METHYLTHIOADENOSINE/S-ADENOSYLHOMOCYSTEINE NUCLEOSIDASE"/>
    <property type="match status" value="1"/>
</dbReference>
<dbReference type="AlphaFoldDB" id="A0A926I014"/>
<dbReference type="EMBL" id="JACRSQ010000004">
    <property type="protein sequence ID" value="MBC8542704.1"/>
    <property type="molecule type" value="Genomic_DNA"/>
</dbReference>
<organism evidence="2 3">
    <name type="scientific">Bianquea renquensis</name>
    <dbReference type="NCBI Taxonomy" id="2763661"/>
    <lineage>
        <taxon>Bacteria</taxon>
        <taxon>Bacillati</taxon>
        <taxon>Bacillota</taxon>
        <taxon>Clostridia</taxon>
        <taxon>Eubacteriales</taxon>
        <taxon>Bianqueaceae</taxon>
        <taxon>Bianquea</taxon>
    </lineage>
</organism>
<dbReference type="GO" id="GO:0009116">
    <property type="term" value="P:nucleoside metabolic process"/>
    <property type="evidence" value="ECO:0007669"/>
    <property type="project" value="InterPro"/>
</dbReference>
<dbReference type="CDD" id="cd09008">
    <property type="entry name" value="MTAN"/>
    <property type="match status" value="1"/>
</dbReference>
<dbReference type="SUPFAM" id="SSF53167">
    <property type="entry name" value="Purine and uridine phosphorylases"/>
    <property type="match status" value="1"/>
</dbReference>
<gene>
    <name evidence="2" type="ORF">H8730_03980</name>
</gene>
<dbReference type="Gene3D" id="3.40.50.1580">
    <property type="entry name" value="Nucleoside phosphorylase domain"/>
    <property type="match status" value="1"/>
</dbReference>
<reference evidence="2" key="1">
    <citation type="submission" date="2020-08" db="EMBL/GenBank/DDBJ databases">
        <title>Genome public.</title>
        <authorList>
            <person name="Liu C."/>
            <person name="Sun Q."/>
        </authorList>
    </citation>
    <scope>NUCLEOTIDE SEQUENCE</scope>
    <source>
        <strain evidence="2">NSJ-32</strain>
    </source>
</reference>
<protein>
    <submittedName>
        <fullName evidence="2">5'-methylthioadenosine/S-adenosylhomocysteine nucleosidase</fullName>
    </submittedName>
</protein>
<dbReference type="Pfam" id="PF01048">
    <property type="entry name" value="PNP_UDP_1"/>
    <property type="match status" value="1"/>
</dbReference>
<name>A0A926I014_9FIRM</name>
<dbReference type="PANTHER" id="PTHR46832:SF1">
    <property type="entry name" value="5'-METHYLTHIOADENOSINE_S-ADENOSYLHOMOCYSTEINE NUCLEOSIDASE"/>
    <property type="match status" value="1"/>
</dbReference>
<dbReference type="Proteomes" id="UP000657006">
    <property type="component" value="Unassembled WGS sequence"/>
</dbReference>
<evidence type="ECO:0000313" key="3">
    <source>
        <dbReference type="Proteomes" id="UP000657006"/>
    </source>
</evidence>
<accession>A0A926I014</accession>
<sequence>MIGIICAMDAEYDAVKKGFDRFREFVHDGFRFAESVSPRMVLARSQVGKTAAAACVEVMTALYPMIDLLISTGISGALAPQIPIGSVIIGKKVLEYGEGASVRYPLHPIEKLNAGIESFCERQGIPVFSGTVLSSDAPVFDASFKRQLYQEFKAISVEMESAGICAECWKRGIRVSVVKVISDFAEPCVSRQLRSGFIRAFDALTELFSNLIKEEWYGKVGCRHSDS</sequence>
<dbReference type="GO" id="GO:0019284">
    <property type="term" value="P:L-methionine salvage from S-adenosylmethionine"/>
    <property type="evidence" value="ECO:0007669"/>
    <property type="project" value="TreeGrafter"/>
</dbReference>
<feature type="domain" description="Nucleoside phosphorylase" evidence="1">
    <location>
        <begin position="2"/>
        <end position="194"/>
    </location>
</feature>
<proteinExistence type="predicted"/>
<dbReference type="GO" id="GO:0008782">
    <property type="term" value="F:adenosylhomocysteine nucleosidase activity"/>
    <property type="evidence" value="ECO:0007669"/>
    <property type="project" value="TreeGrafter"/>
</dbReference>